<comment type="similarity">
    <text evidence="1">Belongs to the LysR transcriptional regulatory family.</text>
</comment>
<dbReference type="EMBL" id="JACOGK010000012">
    <property type="protein sequence ID" value="MBC3536668.1"/>
    <property type="molecule type" value="Genomic_DNA"/>
</dbReference>
<evidence type="ECO:0000259" key="5">
    <source>
        <dbReference type="PROSITE" id="PS50931"/>
    </source>
</evidence>
<dbReference type="SUPFAM" id="SSF53850">
    <property type="entry name" value="Periplasmic binding protein-like II"/>
    <property type="match status" value="1"/>
</dbReference>
<dbReference type="SUPFAM" id="SSF46785">
    <property type="entry name" value="Winged helix' DNA-binding domain"/>
    <property type="match status" value="1"/>
</dbReference>
<dbReference type="InterPro" id="IPR036390">
    <property type="entry name" value="WH_DNA-bd_sf"/>
</dbReference>
<accession>A0ABR6VHN9</accession>
<sequence>MKLQQLIYVKEVARCRSMNKAAVNLYISQPTLSEAIRNLEAELSITIFDRSRSGVSLTGEGIEFLNLAEKVLADTEEIYNHYTKKKKPLEFQISCHHYAFVVDFFVQFLNHIDATAFSLSLKETETITALEDVYLKKSILSVICLTPENEHYLRQILDKWDLVFHPLASVQPYVFLRKDHPLARQATIALEDLSPYPMLIFSQGSQTNTLAQEELFVLKDHTKVVYSYDRGTTNNILAHTDCFNVGTGYIIPGIIPDEITALPLSGNTQMSELGWVHLRTQEITKLMSTFVQGIEHSLRTYAPHTPIL</sequence>
<dbReference type="PANTHER" id="PTHR30346">
    <property type="entry name" value="TRANSCRIPTIONAL DUAL REGULATOR HCAR-RELATED"/>
    <property type="match status" value="1"/>
</dbReference>
<dbReference type="InterPro" id="IPR036388">
    <property type="entry name" value="WH-like_DNA-bd_sf"/>
</dbReference>
<protein>
    <submittedName>
        <fullName evidence="6">LysR family transcriptional regulator</fullName>
    </submittedName>
</protein>
<feature type="domain" description="HTH lysR-type" evidence="5">
    <location>
        <begin position="1"/>
        <end position="58"/>
    </location>
</feature>
<keyword evidence="2" id="KW-0805">Transcription regulation</keyword>
<organism evidence="6 7">
    <name type="scientific">Megasphaera hominis</name>
    <dbReference type="NCBI Taxonomy" id="159836"/>
    <lineage>
        <taxon>Bacteria</taxon>
        <taxon>Bacillati</taxon>
        <taxon>Bacillota</taxon>
        <taxon>Negativicutes</taxon>
        <taxon>Veillonellales</taxon>
        <taxon>Veillonellaceae</taxon>
        <taxon>Megasphaera</taxon>
    </lineage>
</organism>
<keyword evidence="7" id="KW-1185">Reference proteome</keyword>
<dbReference type="Gene3D" id="1.10.10.10">
    <property type="entry name" value="Winged helix-like DNA-binding domain superfamily/Winged helix DNA-binding domain"/>
    <property type="match status" value="1"/>
</dbReference>
<dbReference type="Gene3D" id="3.40.190.290">
    <property type="match status" value="1"/>
</dbReference>
<evidence type="ECO:0000256" key="4">
    <source>
        <dbReference type="ARBA" id="ARBA00023163"/>
    </source>
</evidence>
<proteinExistence type="inferred from homology"/>
<dbReference type="PROSITE" id="PS50931">
    <property type="entry name" value="HTH_LYSR"/>
    <property type="match status" value="1"/>
</dbReference>
<comment type="caution">
    <text evidence="6">The sequence shown here is derived from an EMBL/GenBank/DDBJ whole genome shotgun (WGS) entry which is preliminary data.</text>
</comment>
<gene>
    <name evidence="6" type="ORF">H8J70_05325</name>
</gene>
<evidence type="ECO:0000256" key="1">
    <source>
        <dbReference type="ARBA" id="ARBA00009437"/>
    </source>
</evidence>
<keyword evidence="3" id="KW-0238">DNA-binding</keyword>
<evidence type="ECO:0000313" key="7">
    <source>
        <dbReference type="Proteomes" id="UP000606870"/>
    </source>
</evidence>
<dbReference type="PRINTS" id="PR00039">
    <property type="entry name" value="HTHLYSR"/>
</dbReference>
<name>A0ABR6VHN9_9FIRM</name>
<reference evidence="6 7" key="1">
    <citation type="submission" date="2020-08" db="EMBL/GenBank/DDBJ databases">
        <authorList>
            <person name="Liu C."/>
            <person name="Sun Q."/>
        </authorList>
    </citation>
    <scope>NUCLEOTIDE SEQUENCE [LARGE SCALE GENOMIC DNA]</scope>
    <source>
        <strain evidence="6 7">NSJ-59</strain>
    </source>
</reference>
<evidence type="ECO:0000313" key="6">
    <source>
        <dbReference type="EMBL" id="MBC3536668.1"/>
    </source>
</evidence>
<evidence type="ECO:0000256" key="3">
    <source>
        <dbReference type="ARBA" id="ARBA00023125"/>
    </source>
</evidence>
<dbReference type="Pfam" id="PF03466">
    <property type="entry name" value="LysR_substrate"/>
    <property type="match status" value="1"/>
</dbReference>
<evidence type="ECO:0000256" key="2">
    <source>
        <dbReference type="ARBA" id="ARBA00023015"/>
    </source>
</evidence>
<dbReference type="Pfam" id="PF00126">
    <property type="entry name" value="HTH_1"/>
    <property type="match status" value="1"/>
</dbReference>
<dbReference type="RefSeq" id="WP_186502825.1">
    <property type="nucleotide sequence ID" value="NZ_JACOGK010000012.1"/>
</dbReference>
<keyword evidence="4" id="KW-0804">Transcription</keyword>
<dbReference type="PANTHER" id="PTHR30346:SF0">
    <property type="entry name" value="HCA OPERON TRANSCRIPTIONAL ACTIVATOR HCAR"/>
    <property type="match status" value="1"/>
</dbReference>
<dbReference type="CDD" id="cd05466">
    <property type="entry name" value="PBP2_LTTR_substrate"/>
    <property type="match status" value="1"/>
</dbReference>
<dbReference type="InterPro" id="IPR000847">
    <property type="entry name" value="LysR_HTH_N"/>
</dbReference>
<dbReference type="InterPro" id="IPR005119">
    <property type="entry name" value="LysR_subst-bd"/>
</dbReference>
<dbReference type="Proteomes" id="UP000606870">
    <property type="component" value="Unassembled WGS sequence"/>
</dbReference>